<feature type="region of interest" description="Disordered" evidence="1">
    <location>
        <begin position="1"/>
        <end position="30"/>
    </location>
</feature>
<keyword evidence="2" id="KW-1133">Transmembrane helix</keyword>
<keyword evidence="6" id="KW-1185">Reference proteome</keyword>
<dbReference type="PANTHER" id="PTHR12155">
    <property type="entry name" value="SCHLAFEN"/>
    <property type="match status" value="1"/>
</dbReference>
<organism evidence="6">
    <name type="scientific">Naegleria gruberi</name>
    <name type="common">Amoeba</name>
    <dbReference type="NCBI Taxonomy" id="5762"/>
    <lineage>
        <taxon>Eukaryota</taxon>
        <taxon>Discoba</taxon>
        <taxon>Heterolobosea</taxon>
        <taxon>Tetramitia</taxon>
        <taxon>Eutetramitia</taxon>
        <taxon>Vahlkampfiidae</taxon>
        <taxon>Naegleria</taxon>
    </lineage>
</organism>
<keyword evidence="2" id="KW-0812">Transmembrane</keyword>
<evidence type="ECO:0000313" key="5">
    <source>
        <dbReference type="EMBL" id="EFC37942.1"/>
    </source>
</evidence>
<protein>
    <submittedName>
        <fullName evidence="5">Predicted protein</fullName>
    </submittedName>
</protein>
<feature type="region of interest" description="Disordered" evidence="1">
    <location>
        <begin position="80"/>
        <end position="154"/>
    </location>
</feature>
<gene>
    <name evidence="5" type="ORF">NAEGRDRAFT_59651</name>
</gene>
<proteinExistence type="predicted"/>
<evidence type="ECO:0000259" key="4">
    <source>
        <dbReference type="Pfam" id="PF04326"/>
    </source>
</evidence>
<dbReference type="InterPro" id="IPR007421">
    <property type="entry name" value="Schlafen_AlbA_2_dom"/>
</dbReference>
<dbReference type="GO" id="GO:0051260">
    <property type="term" value="P:protein homooligomerization"/>
    <property type="evidence" value="ECO:0007669"/>
    <property type="project" value="InterPro"/>
</dbReference>
<dbReference type="Pfam" id="PF02214">
    <property type="entry name" value="BTB_2"/>
    <property type="match status" value="1"/>
</dbReference>
<dbReference type="RefSeq" id="XP_002670686.1">
    <property type="nucleotide sequence ID" value="XM_002670640.1"/>
</dbReference>
<dbReference type="AlphaFoldDB" id="D2VZ72"/>
<dbReference type="SUPFAM" id="SSF54695">
    <property type="entry name" value="POZ domain"/>
    <property type="match status" value="1"/>
</dbReference>
<accession>D2VZ72</accession>
<dbReference type="Proteomes" id="UP000006671">
    <property type="component" value="Unassembled WGS sequence"/>
</dbReference>
<dbReference type="OrthoDB" id="10259112at2759"/>
<dbReference type="Gene3D" id="3.30.950.30">
    <property type="entry name" value="Schlafen, AAA domain"/>
    <property type="match status" value="1"/>
</dbReference>
<dbReference type="InterPro" id="IPR038461">
    <property type="entry name" value="Schlafen_AlbA_2_dom_sf"/>
</dbReference>
<feature type="compositionally biased region" description="Low complexity" evidence="1">
    <location>
        <begin position="141"/>
        <end position="151"/>
    </location>
</feature>
<dbReference type="InterPro" id="IPR029684">
    <property type="entry name" value="Schlafen"/>
</dbReference>
<feature type="compositionally biased region" description="Low complexity" evidence="1">
    <location>
        <begin position="81"/>
        <end position="93"/>
    </location>
</feature>
<dbReference type="PANTHER" id="PTHR12155:SF41">
    <property type="entry name" value="SCHLAFEN ALBA-2 DOMAIN-CONTAINING PROTEIN"/>
    <property type="match status" value="1"/>
</dbReference>
<reference evidence="5 6" key="1">
    <citation type="journal article" date="2010" name="Cell">
        <title>The genome of Naegleria gruberi illuminates early eukaryotic versatility.</title>
        <authorList>
            <person name="Fritz-Laylin L.K."/>
            <person name="Prochnik S.E."/>
            <person name="Ginger M.L."/>
            <person name="Dacks J.B."/>
            <person name="Carpenter M.L."/>
            <person name="Field M.C."/>
            <person name="Kuo A."/>
            <person name="Paredez A."/>
            <person name="Chapman J."/>
            <person name="Pham J."/>
            <person name="Shu S."/>
            <person name="Neupane R."/>
            <person name="Cipriano M."/>
            <person name="Mancuso J."/>
            <person name="Tu H."/>
            <person name="Salamov A."/>
            <person name="Lindquist E."/>
            <person name="Shapiro H."/>
            <person name="Lucas S."/>
            <person name="Grigoriev I.V."/>
            <person name="Cande W.Z."/>
            <person name="Fulton C."/>
            <person name="Rokhsar D.S."/>
            <person name="Dawson S.C."/>
        </authorList>
    </citation>
    <scope>NUCLEOTIDE SEQUENCE [LARGE SCALE GENOMIC DNA]</scope>
    <source>
        <strain evidence="5 6">NEG-M</strain>
    </source>
</reference>
<feature type="domain" description="Potassium channel tetramerisation-type BTB" evidence="3">
    <location>
        <begin position="489"/>
        <end position="539"/>
    </location>
</feature>
<dbReference type="InterPro" id="IPR011333">
    <property type="entry name" value="SKP1/BTB/POZ_sf"/>
</dbReference>
<evidence type="ECO:0000256" key="2">
    <source>
        <dbReference type="SAM" id="Phobius"/>
    </source>
</evidence>
<dbReference type="VEuPathDB" id="AmoebaDB:NAEGRDRAFT_59651"/>
<dbReference type="Pfam" id="PF04326">
    <property type="entry name" value="SLFN_AlbA_2"/>
    <property type="match status" value="1"/>
</dbReference>
<feature type="transmembrane region" description="Helical" evidence="2">
    <location>
        <begin position="1074"/>
        <end position="1100"/>
    </location>
</feature>
<evidence type="ECO:0000313" key="6">
    <source>
        <dbReference type="Proteomes" id="UP000006671"/>
    </source>
</evidence>
<dbReference type="InParanoid" id="D2VZ72"/>
<dbReference type="EMBL" id="GG738913">
    <property type="protein sequence ID" value="EFC37942.1"/>
    <property type="molecule type" value="Genomic_DNA"/>
</dbReference>
<name>D2VZ72_NAEGR</name>
<feature type="compositionally biased region" description="Polar residues" evidence="1">
    <location>
        <begin position="1"/>
        <end position="20"/>
    </location>
</feature>
<feature type="domain" description="Schlafen AlbA-2" evidence="4">
    <location>
        <begin position="282"/>
        <end position="372"/>
    </location>
</feature>
<dbReference type="GeneID" id="8863415"/>
<feature type="compositionally biased region" description="Low complexity" evidence="1">
    <location>
        <begin position="115"/>
        <end position="132"/>
    </location>
</feature>
<dbReference type="Gene3D" id="3.30.710.10">
    <property type="entry name" value="Potassium Channel Kv1.1, Chain A"/>
    <property type="match status" value="1"/>
</dbReference>
<sequence>MLQSPPTSPQEKTNKSSNSDIIDDEDFEQHSSLTTNSNWSYFSNESNSNSNIPSGVVGASTTHHHTKVGFDEDIDDLHTNTSTGSITSPFSSSLKDFPSSASSMHHNTTTTTILNSNSNNSNNNNNINSDNMNNDDDDDNSGNNGRSRGNSKLSIYTDNLNIKTVKTVSPSPSIQTQQQQQDWFFIENVDFPVGTQLNYDEGNTLDYKLTIFSDYINFKTTNKEESQKLEKELIAENIGSLEKTPVSEHSHVQFVISPTTTATSTSSTNSESGVIDYAKLGERMTEYLIAYLNSNGGALIFGVRDDGVVMGMKLSEKQRDKIRLMFDNCIRNFQITPAPRVAIHYRLEFKKTTNVPSLWIMILEVKKSDFFHYAHIRSHLKSWERLSASNFCLCDRPQRFVERLRELRSTQEYQNAVIQIPTMSRRNSISSNNLQQQATANKTGNTSPKRMIDGYFTLVFSDTQLTVCETVLARAGFDKRIYRLESYCGMDEQGRFLVDRPSKFFKLIYQFLQIGYVSVKMYDWAVFKLEAEYYGLAELLDGDQTTTEKYDTFVILKMVKGTHIHTSISQASLSNKIGTPLLSNTLNVSNNALSFTHQFVVVVANGEEIAAEMGKIYQIDQQNSLPLNNNTMESATFVYNQPLPSFYLMKVFYEYPTTTTDHDTNFTFSISKFSYLRHFKFDANFTGQEKIFVDIMTLDGIFNRDVSQMNVTIIGSGEAEHVLSVQGDEYGKLTRNCRKLSFELNLAKAVSLSEGGNEFYLDVSPNDTPKPKEISLNEWIDVSYPSSYSLQTGNQWNRVITLAFPKQQPICDGTASPQFELAPASNVNPKDIADTRYQNSQDELVVLRAYMFYDAHYLEKLESTFSFWYQFDNMKDINGNEVKIQANSITCGSTIGSGYQFGTVISPIIPSSDNDGQMVCDMSNNLLFNNSLIIVYGNIKKTIPPKPFISTLADGTKLSGSITSASPVYLIAQTHDDSCITFDGTVSGSPLAIYALQQKSNINNPTLPTISSYTEKQIAQVGSNSIKFCSSDAVSKEIGSDVQQVVFLFDTTSNDTISTYKFSSSIQPYWRVPVIIGVCLAAAFVLVAVLLTALGFWLCLRKKKKYAYIDIQ</sequence>
<dbReference type="InterPro" id="IPR003131">
    <property type="entry name" value="T1-type_BTB"/>
</dbReference>
<keyword evidence="2" id="KW-0472">Membrane</keyword>
<feature type="compositionally biased region" description="Polar residues" evidence="1">
    <location>
        <begin position="99"/>
        <end position="114"/>
    </location>
</feature>
<dbReference type="KEGG" id="ngr:NAEGRDRAFT_59651"/>
<evidence type="ECO:0000256" key="1">
    <source>
        <dbReference type="SAM" id="MobiDB-lite"/>
    </source>
</evidence>
<evidence type="ECO:0000259" key="3">
    <source>
        <dbReference type="Pfam" id="PF02214"/>
    </source>
</evidence>